<feature type="transmembrane region" description="Helical" evidence="1">
    <location>
        <begin position="89"/>
        <end position="112"/>
    </location>
</feature>
<evidence type="ECO:0000256" key="1">
    <source>
        <dbReference type="SAM" id="Phobius"/>
    </source>
</evidence>
<dbReference type="EMBL" id="JACIFF010000001">
    <property type="protein sequence ID" value="MBB4078193.1"/>
    <property type="molecule type" value="Genomic_DNA"/>
</dbReference>
<name>A0A840E2K8_9BACT</name>
<keyword evidence="1" id="KW-0472">Membrane</keyword>
<feature type="transmembrane region" description="Helical" evidence="1">
    <location>
        <begin position="149"/>
        <end position="172"/>
    </location>
</feature>
<dbReference type="Pfam" id="PF05684">
    <property type="entry name" value="DUF819"/>
    <property type="match status" value="1"/>
</dbReference>
<dbReference type="InterPro" id="IPR008537">
    <property type="entry name" value="DUF819"/>
</dbReference>
<feature type="transmembrane region" description="Helical" evidence="1">
    <location>
        <begin position="209"/>
        <end position="227"/>
    </location>
</feature>
<keyword evidence="1" id="KW-0812">Transmembrane</keyword>
<feature type="transmembrane region" description="Helical" evidence="1">
    <location>
        <begin position="320"/>
        <end position="340"/>
    </location>
</feature>
<feature type="transmembrane region" description="Helical" evidence="1">
    <location>
        <begin position="346"/>
        <end position="372"/>
    </location>
</feature>
<organism evidence="2 3">
    <name type="scientific">Neolewinella aquimaris</name>
    <dbReference type="NCBI Taxonomy" id="1835722"/>
    <lineage>
        <taxon>Bacteria</taxon>
        <taxon>Pseudomonadati</taxon>
        <taxon>Bacteroidota</taxon>
        <taxon>Saprospiria</taxon>
        <taxon>Saprospirales</taxon>
        <taxon>Lewinellaceae</taxon>
        <taxon>Neolewinella</taxon>
    </lineage>
</organism>
<feature type="transmembrane region" description="Helical" evidence="1">
    <location>
        <begin position="233"/>
        <end position="253"/>
    </location>
</feature>
<dbReference type="PANTHER" id="PTHR34289:SF8">
    <property type="entry name" value="DUF819 DOMAIN-CONTAINING PROTEIN"/>
    <property type="match status" value="1"/>
</dbReference>
<dbReference type="PANTHER" id="PTHR34289">
    <property type="entry name" value="PROTEIN, PUTATIVE (DUF819)-RELATED"/>
    <property type="match status" value="1"/>
</dbReference>
<dbReference type="RefSeq" id="WP_183494412.1">
    <property type="nucleotide sequence ID" value="NZ_JACIFF010000001.1"/>
</dbReference>
<protein>
    <submittedName>
        <fullName evidence="2">Putative membrane protein</fullName>
    </submittedName>
</protein>
<feature type="transmembrane region" description="Helical" evidence="1">
    <location>
        <begin position="290"/>
        <end position="308"/>
    </location>
</feature>
<evidence type="ECO:0000313" key="2">
    <source>
        <dbReference type="EMBL" id="MBB4078193.1"/>
    </source>
</evidence>
<feature type="transmembrane region" description="Helical" evidence="1">
    <location>
        <begin position="57"/>
        <end position="77"/>
    </location>
</feature>
<sequence length="376" mass="40095">MPVADWFSLILAVGFPLLAVRAVHRNWVPPWCSSIVACYGIGIVVSNLRLWSIDKELMEQLAGGGMLIGLPLLLFSVRVGQSLRHARRMMLSFVLCCVSGLFFTSVACFFFIDELADSWKIAGMLTGLYTGGTPNVQAIGLALRAPAEYLVLIQAADILLGGAYLLGLVTVLPSLYGRLFPTLTQQTGGDAGAVQEAESVPFGQRTLQLVAGLLVTGTAIVMCRWITGVWLDPTIIILLVTTLSLLVTATPLTNRIGNSYPLGEYFVLIFCVALGLLADFRALAAGGMELLYFSAIALIGTTLLHLLLSKLFGIDRDTVILSYVAALYGPVFVVQVAAAIQNRDLLAAGIGVSLVGFGIGNYLGIGIAYLLLHLTG</sequence>
<gene>
    <name evidence="2" type="ORF">GGR28_000794</name>
</gene>
<dbReference type="Proteomes" id="UP000576209">
    <property type="component" value="Unassembled WGS sequence"/>
</dbReference>
<comment type="caution">
    <text evidence="2">The sequence shown here is derived from an EMBL/GenBank/DDBJ whole genome shotgun (WGS) entry which is preliminary data.</text>
</comment>
<reference evidence="2 3" key="1">
    <citation type="submission" date="2020-08" db="EMBL/GenBank/DDBJ databases">
        <title>Genomic Encyclopedia of Type Strains, Phase IV (KMG-IV): sequencing the most valuable type-strain genomes for metagenomic binning, comparative biology and taxonomic classification.</title>
        <authorList>
            <person name="Goeker M."/>
        </authorList>
    </citation>
    <scope>NUCLEOTIDE SEQUENCE [LARGE SCALE GENOMIC DNA]</scope>
    <source>
        <strain evidence="2 3">DSM 105137</strain>
    </source>
</reference>
<feature type="transmembrane region" description="Helical" evidence="1">
    <location>
        <begin position="265"/>
        <end position="284"/>
    </location>
</feature>
<proteinExistence type="predicted"/>
<evidence type="ECO:0000313" key="3">
    <source>
        <dbReference type="Proteomes" id="UP000576209"/>
    </source>
</evidence>
<feature type="transmembrane region" description="Helical" evidence="1">
    <location>
        <begin position="31"/>
        <end position="51"/>
    </location>
</feature>
<keyword evidence="1" id="KW-1133">Transmembrane helix</keyword>
<keyword evidence="3" id="KW-1185">Reference proteome</keyword>
<feature type="transmembrane region" description="Helical" evidence="1">
    <location>
        <begin position="6"/>
        <end position="24"/>
    </location>
</feature>
<dbReference type="AlphaFoldDB" id="A0A840E2K8"/>
<accession>A0A840E2K8</accession>